<proteinExistence type="predicted"/>
<dbReference type="Pfam" id="PF00924">
    <property type="entry name" value="MS_channel_2nd"/>
    <property type="match status" value="1"/>
</dbReference>
<feature type="domain" description="Mechanosensitive ion channel MscS" evidence="7">
    <location>
        <begin position="162"/>
        <end position="228"/>
    </location>
</feature>
<dbReference type="EnsemblBacteria" id="CAD77491">
    <property type="protein sequence ID" value="CAD77491"/>
    <property type="gene ID" value="RB12279"/>
</dbReference>
<protein>
    <submittedName>
        <fullName evidence="8">Small-conductance mechanosensitive channel</fullName>
    </submittedName>
</protein>
<dbReference type="EMBL" id="BX294154">
    <property type="protein sequence ID" value="CAD77491.1"/>
    <property type="molecule type" value="Genomic_DNA"/>
</dbReference>
<evidence type="ECO:0000313" key="8">
    <source>
        <dbReference type="EMBL" id="CAD77491.1"/>
    </source>
</evidence>
<keyword evidence="3 6" id="KW-1133">Transmembrane helix</keyword>
<evidence type="ECO:0000256" key="5">
    <source>
        <dbReference type="SAM" id="MobiDB-lite"/>
    </source>
</evidence>
<dbReference type="KEGG" id="rba:RB12279"/>
<feature type="transmembrane region" description="Helical" evidence="6">
    <location>
        <begin position="78"/>
        <end position="99"/>
    </location>
</feature>
<dbReference type="InterPro" id="IPR045275">
    <property type="entry name" value="MscS_archaea/bacteria_type"/>
</dbReference>
<keyword evidence="2 6" id="KW-0812">Transmembrane</keyword>
<dbReference type="HOGENOM" id="CLU_062814_1_0_0"/>
<keyword evidence="4 6" id="KW-0472">Membrane</keyword>
<feature type="transmembrane region" description="Helical" evidence="6">
    <location>
        <begin position="111"/>
        <end position="138"/>
    </location>
</feature>
<name>Q7UIX1_RHOBA</name>
<evidence type="ECO:0000256" key="3">
    <source>
        <dbReference type="ARBA" id="ARBA00022989"/>
    </source>
</evidence>
<dbReference type="Gene3D" id="1.10.287.1260">
    <property type="match status" value="1"/>
</dbReference>
<feature type="transmembrane region" description="Helical" evidence="6">
    <location>
        <begin position="144"/>
        <end position="160"/>
    </location>
</feature>
<dbReference type="GO" id="GO:0008381">
    <property type="term" value="F:mechanosensitive monoatomic ion channel activity"/>
    <property type="evidence" value="ECO:0007669"/>
    <property type="project" value="InterPro"/>
</dbReference>
<evidence type="ECO:0000313" key="9">
    <source>
        <dbReference type="Proteomes" id="UP000001025"/>
    </source>
</evidence>
<evidence type="ECO:0000256" key="6">
    <source>
        <dbReference type="SAM" id="Phobius"/>
    </source>
</evidence>
<dbReference type="eggNOG" id="COG0668">
    <property type="taxonomic scope" value="Bacteria"/>
</dbReference>
<dbReference type="InterPro" id="IPR010920">
    <property type="entry name" value="LSM_dom_sf"/>
</dbReference>
<dbReference type="InterPro" id="IPR023408">
    <property type="entry name" value="MscS_beta-dom_sf"/>
</dbReference>
<sequence length="337" mass="36933">MFERRRLSSRPFVGPMQNDAPNSAIEQDASETAIDLAAETATQAAVAGEAAADKIDKPAQEASDQAVQLINDWQDISLLQIAGIAFAVWLTIAIVRRLLPFLAERGPSQLRLYLLAAVPIIRLLLMTLAVLWIIPIIFNVTFENFLVIAGGASVAIGFAFKDYVSSLIAGVVAVFERPYRPGDWVEINDDYGEVQSVGLRAIRLKTAADDIITVPHLVSWQGNISNSNDGAHTLMCIADFYLVPDHNASEVRGALRDVAMTSAYLEYDKPVLVVMSEKPWGTHYQVKAYPFDLRDQFVFITDLSVRGKEAIAELGATQVTSPYVPADKKAPQPVVTF</sequence>
<dbReference type="PANTHER" id="PTHR30221">
    <property type="entry name" value="SMALL-CONDUCTANCE MECHANOSENSITIVE CHANNEL"/>
    <property type="match status" value="1"/>
</dbReference>
<dbReference type="InParanoid" id="Q7UIX1"/>
<dbReference type="OrthoDB" id="9775207at2"/>
<evidence type="ECO:0000256" key="4">
    <source>
        <dbReference type="ARBA" id="ARBA00023136"/>
    </source>
</evidence>
<evidence type="ECO:0000256" key="2">
    <source>
        <dbReference type="ARBA" id="ARBA00022692"/>
    </source>
</evidence>
<dbReference type="PATRIC" id="fig|243090.15.peg.5926"/>
<dbReference type="GO" id="GO:0016020">
    <property type="term" value="C:membrane"/>
    <property type="evidence" value="ECO:0007669"/>
    <property type="project" value="UniProtKB-SubCell"/>
</dbReference>
<accession>Q7UIX1</accession>
<keyword evidence="9" id="KW-1185">Reference proteome</keyword>
<organism evidence="8 9">
    <name type="scientific">Rhodopirellula baltica (strain DSM 10527 / NCIMB 13988 / SH1)</name>
    <dbReference type="NCBI Taxonomy" id="243090"/>
    <lineage>
        <taxon>Bacteria</taxon>
        <taxon>Pseudomonadati</taxon>
        <taxon>Planctomycetota</taxon>
        <taxon>Planctomycetia</taxon>
        <taxon>Pirellulales</taxon>
        <taxon>Pirellulaceae</taxon>
        <taxon>Rhodopirellula</taxon>
    </lineage>
</organism>
<dbReference type="AlphaFoldDB" id="Q7UIX1"/>
<feature type="region of interest" description="Disordered" evidence="5">
    <location>
        <begin position="1"/>
        <end position="24"/>
    </location>
</feature>
<dbReference type="STRING" id="243090.RB12279"/>
<dbReference type="Gene3D" id="2.30.30.60">
    <property type="match status" value="1"/>
</dbReference>
<dbReference type="InterPro" id="IPR006685">
    <property type="entry name" value="MscS_channel_2nd"/>
</dbReference>
<dbReference type="Proteomes" id="UP000001025">
    <property type="component" value="Chromosome"/>
</dbReference>
<reference evidence="8 9" key="1">
    <citation type="journal article" date="2003" name="Proc. Natl. Acad. Sci. U.S.A.">
        <title>Complete genome sequence of the marine planctomycete Pirellula sp. strain 1.</title>
        <authorList>
            <person name="Gloeckner F.O."/>
            <person name="Kube M."/>
            <person name="Bauer M."/>
            <person name="Teeling H."/>
            <person name="Lombardot T."/>
            <person name="Ludwig W."/>
            <person name="Gade D."/>
            <person name="Beck A."/>
            <person name="Borzym K."/>
            <person name="Heitmann K."/>
            <person name="Rabus R."/>
            <person name="Schlesner H."/>
            <person name="Amann R."/>
            <person name="Reinhardt R."/>
        </authorList>
    </citation>
    <scope>NUCLEOTIDE SEQUENCE [LARGE SCALE GENOMIC DNA]</scope>
    <source>
        <strain evidence="9">DSM 10527 / NCIMB 13988 / SH1</strain>
    </source>
</reference>
<dbReference type="PANTHER" id="PTHR30221:SF1">
    <property type="entry name" value="SMALL-CONDUCTANCE MECHANOSENSITIVE CHANNEL"/>
    <property type="match status" value="1"/>
</dbReference>
<comment type="subcellular location">
    <subcellularLocation>
        <location evidence="1">Membrane</location>
    </subcellularLocation>
</comment>
<gene>
    <name evidence="8" type="ordered locus">RB12279</name>
</gene>
<dbReference type="SUPFAM" id="SSF50182">
    <property type="entry name" value="Sm-like ribonucleoproteins"/>
    <property type="match status" value="1"/>
</dbReference>
<evidence type="ECO:0000256" key="1">
    <source>
        <dbReference type="ARBA" id="ARBA00004370"/>
    </source>
</evidence>
<evidence type="ECO:0000259" key="7">
    <source>
        <dbReference type="Pfam" id="PF00924"/>
    </source>
</evidence>